<sequence length="143" mass="16484">MAASFFYLQTDKNDRNHIFLDSLEEMSARDKLQVYVVDRPLGDSKYSYGYESAMVVMAPKHKIMFVDFADDASGFESFCEDFIEDLGSISDKYRYKEHIGRPRAWKDSLIHKAKINEITSVETLFTENALADASSQRRCELLT</sequence>
<dbReference type="RefSeq" id="WP_155759119.1">
    <property type="nucleotide sequence ID" value="NZ_LT604072.1"/>
</dbReference>
<gene>
    <name evidence="1" type="ORF">BN444_01310</name>
</gene>
<evidence type="ECO:0000313" key="2">
    <source>
        <dbReference type="Proteomes" id="UP000093071"/>
    </source>
</evidence>
<proteinExistence type="predicted"/>
<dbReference type="EMBL" id="LT604072">
    <property type="protein sequence ID" value="SCB06409.1"/>
    <property type="molecule type" value="Genomic_DNA"/>
</dbReference>
<reference evidence="2" key="1">
    <citation type="submission" date="2016-07" db="EMBL/GenBank/DDBJ databases">
        <authorList>
            <person name="Jaenicke Sebastian"/>
        </authorList>
    </citation>
    <scope>NUCLEOTIDE SEQUENCE [LARGE SCALE GENOMIC DNA]</scope>
</reference>
<evidence type="ECO:0000313" key="1">
    <source>
        <dbReference type="EMBL" id="SCB06409.1"/>
    </source>
</evidence>
<dbReference type="AlphaFoldDB" id="A0A1C3TSZ6"/>
<name>A0A1C3TSZ6_XANCT</name>
<protein>
    <submittedName>
        <fullName evidence="1">Uncharacterized protein</fullName>
    </submittedName>
</protein>
<accession>A0A1C3TSZ6</accession>
<organism evidence="1 2">
    <name type="scientific">Xanthomonas translucens pv. translucens DSM 18974</name>
    <dbReference type="NCBI Taxonomy" id="1261556"/>
    <lineage>
        <taxon>Bacteria</taxon>
        <taxon>Pseudomonadati</taxon>
        <taxon>Pseudomonadota</taxon>
        <taxon>Gammaproteobacteria</taxon>
        <taxon>Lysobacterales</taxon>
        <taxon>Lysobacteraceae</taxon>
        <taxon>Xanthomonas</taxon>
        <taxon>Xanthomonas translucens group</taxon>
    </lineage>
</organism>
<dbReference type="Proteomes" id="UP000093071">
    <property type="component" value="Chromosome I"/>
</dbReference>